<dbReference type="CDD" id="cd00143">
    <property type="entry name" value="PP2Cc"/>
    <property type="match status" value="1"/>
</dbReference>
<dbReference type="Bgee" id="ENSGACG00000012541">
    <property type="expression patterns" value="Expressed in head kidney and 9 other cell types or tissues"/>
</dbReference>
<dbReference type="RefSeq" id="XP_040017873.1">
    <property type="nucleotide sequence ID" value="XM_040161939.1"/>
</dbReference>
<evidence type="ECO:0000256" key="5">
    <source>
        <dbReference type="SAM" id="MobiDB-lite"/>
    </source>
</evidence>
<dbReference type="InterPro" id="IPR001932">
    <property type="entry name" value="PPM-type_phosphatase-like_dom"/>
</dbReference>
<dbReference type="PANTHER" id="PTHR13832">
    <property type="entry name" value="PROTEIN PHOSPHATASE 2C"/>
    <property type="match status" value="1"/>
</dbReference>
<sequence>MSRRVCASVLHRAARYTLTPSSPTAPSQYSLFAEAHQCNYSSWGPRRSDQRGLAGEGTGNWSQSKRLRSTRRDIDFMLSGVQINGFLRSNEQSVSVPEFDGRALCAVKKFESNQLAANTPNEDRRSAATCLQSKGMLFGVFDGHGGSACAQAVSERLLLYAAVAMMSKQSLEELERCVEHGRAAPPILQWYKHHADFNYRECASLYVDHLRVFWQELLDSEEHGEGMSPLDALEWSFKRLDADISLEAQVPLYNDLVKSTAIQVAFSGCTACVAHVSTDRIHVANSGDSRAVLGVLEEDGSWSALPLSLDHNTQNQAEVERIKAQHPPSERATVVTDDRLLGVLMPLRGFGDVRFKWSLELQQSILAGLESGVDLDSLSLYQYTPPNYLTPPYLDVAPEVTHHKLRPQDRFLILGTDGLWDELGNEEAVRLVGEHLSGIHLQAPVSPSERQMKLGQMHKLLLERQTRASPALDANAATHLIRHALGTGEYGELSQQRLATMLTLPEDLARLYRDDITATVVYLNSDLARPQRS</sequence>
<dbReference type="KEGG" id="gat:120808782"/>
<comment type="similarity">
    <text evidence="4">Belongs to the PP2C family.</text>
</comment>
<feature type="domain" description="PPM-type phosphatase" evidence="6">
    <location>
        <begin position="107"/>
        <end position="523"/>
    </location>
</feature>
<dbReference type="AlphaFoldDB" id="G3PG67"/>
<evidence type="ECO:0000259" key="6">
    <source>
        <dbReference type="PROSITE" id="PS51746"/>
    </source>
</evidence>
<dbReference type="InterPro" id="IPR036457">
    <property type="entry name" value="PPM-type-like_dom_sf"/>
</dbReference>
<dbReference type="Pfam" id="PF00481">
    <property type="entry name" value="PP2C"/>
    <property type="match status" value="1"/>
</dbReference>
<dbReference type="GeneTree" id="ENSGT00940000160687"/>
<accession>G3PG67</accession>
<dbReference type="InterPro" id="IPR015655">
    <property type="entry name" value="PP2C"/>
</dbReference>
<dbReference type="PROSITE" id="PS51746">
    <property type="entry name" value="PPM_2"/>
    <property type="match status" value="1"/>
</dbReference>
<keyword evidence="8" id="KW-1185">Reference proteome</keyword>
<dbReference type="CTD" id="57546"/>
<dbReference type="RefSeq" id="XP_040017872.1">
    <property type="nucleotide sequence ID" value="XM_040161938.1"/>
</dbReference>
<dbReference type="GO" id="GO:0005739">
    <property type="term" value="C:mitochondrion"/>
    <property type="evidence" value="ECO:0007669"/>
    <property type="project" value="TreeGrafter"/>
</dbReference>
<evidence type="ECO:0000256" key="3">
    <source>
        <dbReference type="ARBA" id="ARBA00022912"/>
    </source>
</evidence>
<keyword evidence="2 4" id="KW-0378">Hydrolase</keyword>
<evidence type="ECO:0000256" key="4">
    <source>
        <dbReference type="RuleBase" id="RU003465"/>
    </source>
</evidence>
<keyword evidence="1" id="KW-0479">Metal-binding</keyword>
<evidence type="ECO:0000313" key="8">
    <source>
        <dbReference type="Proteomes" id="UP000007635"/>
    </source>
</evidence>
<protein>
    <submittedName>
        <fullName evidence="7">Putative pyruvate dehydrogenase phosphatase isoenzyme 2</fullName>
    </submittedName>
</protein>
<reference evidence="7" key="2">
    <citation type="submission" date="2025-08" db="UniProtKB">
        <authorList>
            <consortium name="Ensembl"/>
        </authorList>
    </citation>
    <scope>IDENTIFICATION</scope>
</reference>
<dbReference type="PROSITE" id="PS01032">
    <property type="entry name" value="PPM_1"/>
    <property type="match status" value="1"/>
</dbReference>
<dbReference type="Proteomes" id="UP000007635">
    <property type="component" value="Chromosome XIX"/>
</dbReference>
<evidence type="ECO:0000256" key="2">
    <source>
        <dbReference type="ARBA" id="ARBA00022801"/>
    </source>
</evidence>
<dbReference type="SMART" id="SM00332">
    <property type="entry name" value="PP2Cc"/>
    <property type="match status" value="1"/>
</dbReference>
<dbReference type="Ensembl" id="ENSGACT00000016624.2">
    <property type="protein sequence ID" value="ENSGACP00000016591.2"/>
    <property type="gene ID" value="ENSGACG00000012541.2"/>
</dbReference>
<dbReference type="SUPFAM" id="SSF81606">
    <property type="entry name" value="PP2C-like"/>
    <property type="match status" value="1"/>
</dbReference>
<evidence type="ECO:0000313" key="7">
    <source>
        <dbReference type="Ensembl" id="ENSGACP00000016591.2"/>
    </source>
</evidence>
<evidence type="ECO:0000256" key="1">
    <source>
        <dbReference type="ARBA" id="ARBA00022723"/>
    </source>
</evidence>
<reference evidence="7 8" key="1">
    <citation type="journal article" date="2021" name="G3 (Bethesda)">
        <title>Improved contiguity of the threespine stickleback genome using long-read sequencing.</title>
        <authorList>
            <person name="Nath S."/>
            <person name="Shaw D.E."/>
            <person name="White M.A."/>
        </authorList>
    </citation>
    <scope>NUCLEOTIDE SEQUENCE [LARGE SCALE GENOMIC DNA]</scope>
    <source>
        <strain evidence="7 8">Lake Benthic</strain>
    </source>
</reference>
<keyword evidence="3 4" id="KW-0904">Protein phosphatase</keyword>
<organism evidence="7 8">
    <name type="scientific">Gasterosteus aculeatus aculeatus</name>
    <name type="common">three-spined stickleback</name>
    <dbReference type="NCBI Taxonomy" id="481459"/>
    <lineage>
        <taxon>Eukaryota</taxon>
        <taxon>Metazoa</taxon>
        <taxon>Chordata</taxon>
        <taxon>Craniata</taxon>
        <taxon>Vertebrata</taxon>
        <taxon>Euteleostomi</taxon>
        <taxon>Actinopterygii</taxon>
        <taxon>Neopterygii</taxon>
        <taxon>Teleostei</taxon>
        <taxon>Neoteleostei</taxon>
        <taxon>Acanthomorphata</taxon>
        <taxon>Eupercaria</taxon>
        <taxon>Perciformes</taxon>
        <taxon>Cottioidei</taxon>
        <taxon>Gasterosteales</taxon>
        <taxon>Gasterosteidae</taxon>
        <taxon>Gasterosteus</taxon>
    </lineage>
</organism>
<dbReference type="InterPro" id="IPR000222">
    <property type="entry name" value="PP2C_BS"/>
</dbReference>
<dbReference type="GO" id="GO:0004741">
    <property type="term" value="F:[pyruvate dehydrogenase (acetyl-transferring)]-phosphatase activity"/>
    <property type="evidence" value="ECO:0007669"/>
    <property type="project" value="TreeGrafter"/>
</dbReference>
<feature type="region of interest" description="Disordered" evidence="5">
    <location>
        <begin position="44"/>
        <end position="65"/>
    </location>
</feature>
<dbReference type="GO" id="GO:0046872">
    <property type="term" value="F:metal ion binding"/>
    <property type="evidence" value="ECO:0007669"/>
    <property type="project" value="UniProtKB-KW"/>
</dbReference>
<dbReference type="GeneID" id="120808782"/>
<dbReference type="Gene3D" id="3.60.40.10">
    <property type="entry name" value="PPM-type phosphatase domain"/>
    <property type="match status" value="1"/>
</dbReference>
<dbReference type="PANTHER" id="PTHR13832:SF343">
    <property type="entry name" value="[PYRUVATE DEHYDROGENASE [ACETYL-TRANSFERRING]]-PHOSPHATASE 2, MITOCHONDRIAL"/>
    <property type="match status" value="1"/>
</dbReference>
<name>G3PG67_GASAC</name>
<proteinExistence type="inferred from homology"/>
<reference evidence="7" key="3">
    <citation type="submission" date="2025-09" db="UniProtKB">
        <authorList>
            <consortium name="Ensembl"/>
        </authorList>
    </citation>
    <scope>IDENTIFICATION</scope>
</reference>